<keyword evidence="3 9" id="KW-0813">Transport</keyword>
<comment type="function">
    <text evidence="9">Mediates sugar transport across membranes.</text>
</comment>
<feature type="transmembrane region" description="Helical" evidence="9">
    <location>
        <begin position="205"/>
        <end position="226"/>
    </location>
</feature>
<comment type="caution">
    <text evidence="9">Lacks conserved residue(s) required for the propagation of feature annotation.</text>
</comment>
<keyword evidence="5 9" id="KW-0812">Transmembrane</keyword>
<sequence length="244" mass="28009">MSIADTLELMKTEFEKEIYNYFTNNLLWNLFLTSTGIVYILFISIPLQAVYKWYRQKSSDSDSPIPYFATYVGSALWLRYSMYTANSKAVLLQAFSVFMQIFFLIAMLFYRTRKNKLLQLLCLITIVLATIFVWAQMLRVEDGRAFIGSVASCSQTIGSSAYLFLIYQAVKRKVMDFIPFGSVALAWVLEIHIVIYSIGVRDFHLLIANGAFMVLNGLLLLMFFIYPTKVLKTKPSNPSLTPTY</sequence>
<keyword evidence="8 9" id="KW-0472">Membrane</keyword>
<dbReference type="WBParaSite" id="mrna-Wban_02028">
    <property type="protein sequence ID" value="mrna-Wban_02028"/>
    <property type="gene ID" value="Wban_02028"/>
</dbReference>
<evidence type="ECO:0000256" key="7">
    <source>
        <dbReference type="ARBA" id="ARBA00022989"/>
    </source>
</evidence>
<proteinExistence type="inferred from homology"/>
<dbReference type="InterPro" id="IPR004316">
    <property type="entry name" value="SWEET_rpt"/>
</dbReference>
<feature type="transmembrane region" description="Helical" evidence="9">
    <location>
        <begin position="26"/>
        <end position="45"/>
    </location>
</feature>
<evidence type="ECO:0000313" key="11">
    <source>
        <dbReference type="WBParaSite" id="maker-PairedContig_1445-snap-gene-0.8-mRNA-1"/>
    </source>
</evidence>
<evidence type="ECO:0000256" key="4">
    <source>
        <dbReference type="ARBA" id="ARBA00022597"/>
    </source>
</evidence>
<comment type="similarity">
    <text evidence="2 9">Belongs to the SWEET sugar transporter family.</text>
</comment>
<protein>
    <recommendedName>
        <fullName evidence="9">Sugar transporter SWEET</fullName>
    </recommendedName>
</protein>
<evidence type="ECO:0000256" key="8">
    <source>
        <dbReference type="ARBA" id="ARBA00023136"/>
    </source>
</evidence>
<dbReference type="GO" id="GO:0016020">
    <property type="term" value="C:membrane"/>
    <property type="evidence" value="ECO:0007669"/>
    <property type="project" value="InterPro"/>
</dbReference>
<feature type="transmembrane region" description="Helical" evidence="9">
    <location>
        <begin position="143"/>
        <end position="165"/>
    </location>
</feature>
<dbReference type="Pfam" id="PF03083">
    <property type="entry name" value="MtN3_slv"/>
    <property type="match status" value="1"/>
</dbReference>
<keyword evidence="7 9" id="KW-1133">Transmembrane helix</keyword>
<dbReference type="Gene3D" id="1.20.1280.290">
    <property type="match status" value="2"/>
</dbReference>
<dbReference type="Proteomes" id="UP000093561">
    <property type="component" value="Unassembled WGS sequence"/>
</dbReference>
<reference evidence="11" key="3">
    <citation type="submission" date="2016-11" db="UniProtKB">
        <authorList>
            <consortium name="WormBaseParasite"/>
        </authorList>
    </citation>
    <scope>IDENTIFICATION</scope>
    <source>
        <strain evidence="11 12">pt0022</strain>
    </source>
</reference>
<evidence type="ECO:0000256" key="9">
    <source>
        <dbReference type="RuleBase" id="RU910715"/>
    </source>
</evidence>
<dbReference type="AlphaFoldDB" id="A0A1I8EDW9"/>
<name>A0A1I8EDW9_WUCBA</name>
<dbReference type="GO" id="GO:0051119">
    <property type="term" value="F:sugar transmembrane transporter activity"/>
    <property type="evidence" value="ECO:0007669"/>
    <property type="project" value="InterPro"/>
</dbReference>
<accession>A0A1I8EDW9</accession>
<dbReference type="PANTHER" id="PTHR10791:SF233">
    <property type="entry name" value="SUGAR TRANSPORTER SWEET"/>
    <property type="match status" value="1"/>
</dbReference>
<dbReference type="WBParaSite" id="maker-PairedContig_1445-snap-gene-0.8-mRNA-1">
    <property type="protein sequence ID" value="maker-PairedContig_1445-snap-gene-0.8-mRNA-1"/>
    <property type="gene ID" value="maker-PairedContig_1445-snap-gene-0.8"/>
</dbReference>
<feature type="transmembrane region" description="Helical" evidence="9">
    <location>
        <begin position="177"/>
        <end position="199"/>
    </location>
</feature>
<organism evidence="11">
    <name type="scientific">Wuchereria bancrofti</name>
    <dbReference type="NCBI Taxonomy" id="6293"/>
    <lineage>
        <taxon>Eukaryota</taxon>
        <taxon>Metazoa</taxon>
        <taxon>Ecdysozoa</taxon>
        <taxon>Nematoda</taxon>
        <taxon>Chromadorea</taxon>
        <taxon>Rhabditida</taxon>
        <taxon>Spirurina</taxon>
        <taxon>Spiruromorpha</taxon>
        <taxon>Filarioidea</taxon>
        <taxon>Onchocercidae</taxon>
        <taxon>Wuchereria</taxon>
    </lineage>
</organism>
<evidence type="ECO:0000256" key="3">
    <source>
        <dbReference type="ARBA" id="ARBA00022448"/>
    </source>
</evidence>
<comment type="subcellular location">
    <subcellularLocation>
        <location evidence="1">Endomembrane system</location>
        <topology evidence="1">Multi-pass membrane protein</topology>
    </subcellularLocation>
</comment>
<evidence type="ECO:0000256" key="1">
    <source>
        <dbReference type="ARBA" id="ARBA00004127"/>
    </source>
</evidence>
<dbReference type="GO" id="GO:0012505">
    <property type="term" value="C:endomembrane system"/>
    <property type="evidence" value="ECO:0007669"/>
    <property type="project" value="UniProtKB-SubCell"/>
</dbReference>
<evidence type="ECO:0000256" key="2">
    <source>
        <dbReference type="ARBA" id="ARBA00007809"/>
    </source>
</evidence>
<keyword evidence="6" id="KW-0677">Repeat</keyword>
<feature type="transmembrane region" description="Helical" evidence="9">
    <location>
        <begin position="89"/>
        <end position="110"/>
    </location>
</feature>
<dbReference type="PANTHER" id="PTHR10791">
    <property type="entry name" value="RAG1-ACTIVATING PROTEIN 1"/>
    <property type="match status" value="1"/>
</dbReference>
<reference evidence="10" key="1">
    <citation type="submission" date="2015-03" db="EMBL/GenBank/DDBJ databases">
        <title>Wuchereria bancrofti Genome Sequencing Papua New Guinea Strain.</title>
        <authorList>
            <person name="Small S.T."/>
            <person name="Serre D."/>
            <person name="Zimmerman P.A."/>
        </authorList>
    </citation>
    <scope>NUCLEOTIDE SEQUENCE [LARGE SCALE GENOMIC DNA]</scope>
    <source>
        <strain evidence="10">pt0022</strain>
    </source>
</reference>
<evidence type="ECO:0000313" key="12">
    <source>
        <dbReference type="WBParaSite" id="mrna-Wban_02028"/>
    </source>
</evidence>
<evidence type="ECO:0000313" key="10">
    <source>
        <dbReference type="Proteomes" id="UP000093561"/>
    </source>
</evidence>
<dbReference type="InterPro" id="IPR047664">
    <property type="entry name" value="SWEET"/>
</dbReference>
<keyword evidence="4 9" id="KW-0762">Sugar transport</keyword>
<reference evidence="10" key="2">
    <citation type="journal article" date="2016" name="Mol. Ecol.">
        <title>Population genomics of the filarial nematode parasite Wuchereria bancrofti from mosquitoes.</title>
        <authorList>
            <person name="Small S.T."/>
            <person name="Reimer L.J."/>
            <person name="Tisch D.J."/>
            <person name="King C.L."/>
            <person name="Christensen B.M."/>
            <person name="Siba P.M."/>
            <person name="Kazura J.W."/>
            <person name="Serre D."/>
            <person name="Zimmerman P.A."/>
        </authorList>
    </citation>
    <scope>NUCLEOTIDE SEQUENCE</scope>
    <source>
        <strain evidence="10">pt0022</strain>
    </source>
</reference>
<evidence type="ECO:0000256" key="6">
    <source>
        <dbReference type="ARBA" id="ARBA00022737"/>
    </source>
</evidence>
<evidence type="ECO:0000256" key="5">
    <source>
        <dbReference type="ARBA" id="ARBA00022692"/>
    </source>
</evidence>
<feature type="transmembrane region" description="Helical" evidence="9">
    <location>
        <begin position="117"/>
        <end position="137"/>
    </location>
</feature>